<sequence>MRLLLVEDNVPLADELNTLFTQNGYAVDWCTDGRDAAVMALNIPFDMIVLDLGLPGRPGLQLLEEWRENGLDTPILILTARTSWSERITGLRAGADDYLPKPFHPDELLLRLQGLMRRRHGQRPTPKLSVAGVVLDEASQSATTEAGGDKQVNLTRAEFAILRYMMLHPEHVIPKDRLLDHLYDSEHERNPNVVEVHINHLRQKLGRGVIITQRGQGYRFGGSSREDNQ</sequence>
<dbReference type="SUPFAM" id="SSF46894">
    <property type="entry name" value="C-terminal effector domain of the bipartite response regulators"/>
    <property type="match status" value="1"/>
</dbReference>
<dbReference type="PROSITE" id="PS51755">
    <property type="entry name" value="OMPR_PHOB"/>
    <property type="match status" value="1"/>
</dbReference>
<dbReference type="FunFam" id="3.40.50.2300:FF:000002">
    <property type="entry name" value="DNA-binding response regulator PhoP"/>
    <property type="match status" value="1"/>
</dbReference>
<keyword evidence="5" id="KW-0804">Transcription</keyword>
<dbReference type="CDD" id="cd19934">
    <property type="entry name" value="REC_OmpR_EcPhoP-like"/>
    <property type="match status" value="1"/>
</dbReference>
<dbReference type="STRING" id="376489.A5892_18925"/>
<dbReference type="InterPro" id="IPR011006">
    <property type="entry name" value="CheY-like_superfamily"/>
</dbReference>
<dbReference type="KEGG" id="haa:A5892_18925"/>
<evidence type="ECO:0000256" key="5">
    <source>
        <dbReference type="ARBA" id="ARBA00023163"/>
    </source>
</evidence>
<dbReference type="GO" id="GO:0005829">
    <property type="term" value="C:cytosol"/>
    <property type="evidence" value="ECO:0007669"/>
    <property type="project" value="TreeGrafter"/>
</dbReference>
<proteinExistence type="predicted"/>
<dbReference type="Proteomes" id="UP000077875">
    <property type="component" value="Chromosome"/>
</dbReference>
<accession>A0A172YJ87</accession>
<dbReference type="InterPro" id="IPR036388">
    <property type="entry name" value="WH-like_DNA-bd_sf"/>
</dbReference>
<dbReference type="PROSITE" id="PS50110">
    <property type="entry name" value="RESPONSE_REGULATORY"/>
    <property type="match status" value="1"/>
</dbReference>
<dbReference type="GO" id="GO:0000976">
    <property type="term" value="F:transcription cis-regulatory region binding"/>
    <property type="evidence" value="ECO:0007669"/>
    <property type="project" value="TreeGrafter"/>
</dbReference>
<reference evidence="10 11" key="1">
    <citation type="submission" date="2016-04" db="EMBL/GenBank/DDBJ databases">
        <title>Complete Genome Sequence of Halotalea alkalilenta IHB B 13600.</title>
        <authorList>
            <person name="Swarnkar M.K."/>
            <person name="Sharma A."/>
            <person name="Kaushal K."/>
            <person name="Soni R."/>
            <person name="Rana S."/>
            <person name="Singh A.K."/>
            <person name="Gulati A."/>
        </authorList>
    </citation>
    <scope>NUCLEOTIDE SEQUENCE [LARGE SCALE GENOMIC DNA]</scope>
    <source>
        <strain evidence="10 11">IHB B 13600</strain>
    </source>
</reference>
<protein>
    <submittedName>
        <fullName evidence="10">DNA-binding response regulator</fullName>
    </submittedName>
</protein>
<evidence type="ECO:0000313" key="10">
    <source>
        <dbReference type="EMBL" id="ANF59270.1"/>
    </source>
</evidence>
<evidence type="ECO:0000256" key="4">
    <source>
        <dbReference type="ARBA" id="ARBA00023125"/>
    </source>
</evidence>
<evidence type="ECO:0000256" key="6">
    <source>
        <dbReference type="PROSITE-ProRule" id="PRU00169"/>
    </source>
</evidence>
<feature type="domain" description="Response regulatory" evidence="8">
    <location>
        <begin position="2"/>
        <end position="116"/>
    </location>
</feature>
<dbReference type="InterPro" id="IPR039420">
    <property type="entry name" value="WalR-like"/>
</dbReference>
<evidence type="ECO:0000259" key="8">
    <source>
        <dbReference type="PROSITE" id="PS50110"/>
    </source>
</evidence>
<keyword evidence="2" id="KW-0902">Two-component regulatory system</keyword>
<dbReference type="Gene3D" id="6.10.250.690">
    <property type="match status" value="1"/>
</dbReference>
<evidence type="ECO:0000256" key="7">
    <source>
        <dbReference type="PROSITE-ProRule" id="PRU01091"/>
    </source>
</evidence>
<dbReference type="PANTHER" id="PTHR48111">
    <property type="entry name" value="REGULATOR OF RPOS"/>
    <property type="match status" value="1"/>
</dbReference>
<evidence type="ECO:0000313" key="11">
    <source>
        <dbReference type="Proteomes" id="UP000077875"/>
    </source>
</evidence>
<keyword evidence="4 7" id="KW-0238">DNA-binding</keyword>
<dbReference type="Gene3D" id="3.40.50.2300">
    <property type="match status" value="1"/>
</dbReference>
<evidence type="ECO:0000256" key="2">
    <source>
        <dbReference type="ARBA" id="ARBA00023012"/>
    </source>
</evidence>
<dbReference type="GO" id="GO:0006355">
    <property type="term" value="P:regulation of DNA-templated transcription"/>
    <property type="evidence" value="ECO:0007669"/>
    <property type="project" value="InterPro"/>
</dbReference>
<dbReference type="SMART" id="SM00448">
    <property type="entry name" value="REC"/>
    <property type="match status" value="1"/>
</dbReference>
<dbReference type="GO" id="GO:0032993">
    <property type="term" value="C:protein-DNA complex"/>
    <property type="evidence" value="ECO:0007669"/>
    <property type="project" value="TreeGrafter"/>
</dbReference>
<dbReference type="PANTHER" id="PTHR48111:SF37">
    <property type="entry name" value="RESPONSE REGULATOR PROTEIN CARR"/>
    <property type="match status" value="1"/>
</dbReference>
<evidence type="ECO:0000256" key="1">
    <source>
        <dbReference type="ARBA" id="ARBA00022553"/>
    </source>
</evidence>
<dbReference type="CDD" id="cd00383">
    <property type="entry name" value="trans_reg_C"/>
    <property type="match status" value="1"/>
</dbReference>
<feature type="modified residue" description="4-aspartylphosphate" evidence="6">
    <location>
        <position position="51"/>
    </location>
</feature>
<organism evidence="10 11">
    <name type="scientific">Halotalea alkalilenta</name>
    <dbReference type="NCBI Taxonomy" id="376489"/>
    <lineage>
        <taxon>Bacteria</taxon>
        <taxon>Pseudomonadati</taxon>
        <taxon>Pseudomonadota</taxon>
        <taxon>Gammaproteobacteria</taxon>
        <taxon>Oceanospirillales</taxon>
        <taxon>Halomonadaceae</taxon>
        <taxon>Halotalea</taxon>
    </lineage>
</organism>
<evidence type="ECO:0000259" key="9">
    <source>
        <dbReference type="PROSITE" id="PS51755"/>
    </source>
</evidence>
<dbReference type="EMBL" id="CP015243">
    <property type="protein sequence ID" value="ANF59270.1"/>
    <property type="molecule type" value="Genomic_DNA"/>
</dbReference>
<dbReference type="GO" id="GO:0000156">
    <property type="term" value="F:phosphorelay response regulator activity"/>
    <property type="evidence" value="ECO:0007669"/>
    <property type="project" value="TreeGrafter"/>
</dbReference>
<dbReference type="Gene3D" id="1.10.10.10">
    <property type="entry name" value="Winged helix-like DNA-binding domain superfamily/Winged helix DNA-binding domain"/>
    <property type="match status" value="1"/>
</dbReference>
<dbReference type="InterPro" id="IPR016032">
    <property type="entry name" value="Sig_transdc_resp-reg_C-effctor"/>
</dbReference>
<keyword evidence="3" id="KW-0805">Transcription regulation</keyword>
<feature type="domain" description="OmpR/PhoB-type" evidence="9">
    <location>
        <begin position="125"/>
        <end position="222"/>
    </location>
</feature>
<dbReference type="Pfam" id="PF00486">
    <property type="entry name" value="Trans_reg_C"/>
    <property type="match status" value="1"/>
</dbReference>
<dbReference type="InterPro" id="IPR001867">
    <property type="entry name" value="OmpR/PhoB-type_DNA-bd"/>
</dbReference>
<dbReference type="Pfam" id="PF00072">
    <property type="entry name" value="Response_reg"/>
    <property type="match status" value="1"/>
</dbReference>
<gene>
    <name evidence="10" type="ORF">A5892_18925</name>
</gene>
<evidence type="ECO:0000256" key="3">
    <source>
        <dbReference type="ARBA" id="ARBA00023015"/>
    </source>
</evidence>
<feature type="DNA-binding region" description="OmpR/PhoB-type" evidence="7">
    <location>
        <begin position="125"/>
        <end position="222"/>
    </location>
</feature>
<name>A0A172YJ87_9GAMM</name>
<dbReference type="SMART" id="SM00862">
    <property type="entry name" value="Trans_reg_C"/>
    <property type="match status" value="1"/>
</dbReference>
<dbReference type="RefSeq" id="WP_027349386.1">
    <property type="nucleotide sequence ID" value="NZ_CP015243.1"/>
</dbReference>
<dbReference type="SUPFAM" id="SSF52172">
    <property type="entry name" value="CheY-like"/>
    <property type="match status" value="1"/>
</dbReference>
<keyword evidence="1 6" id="KW-0597">Phosphoprotein</keyword>
<keyword evidence="11" id="KW-1185">Reference proteome</keyword>
<dbReference type="InterPro" id="IPR001789">
    <property type="entry name" value="Sig_transdc_resp-reg_receiver"/>
</dbReference>
<dbReference type="AlphaFoldDB" id="A0A172YJ87"/>